<evidence type="ECO:0000256" key="1">
    <source>
        <dbReference type="ARBA" id="ARBA00022614"/>
    </source>
</evidence>
<protein>
    <submittedName>
        <fullName evidence="4">SFRICE_032408</fullName>
    </submittedName>
</protein>
<dbReference type="GO" id="GO:0031012">
    <property type="term" value="C:extracellular matrix"/>
    <property type="evidence" value="ECO:0007669"/>
    <property type="project" value="TreeGrafter"/>
</dbReference>
<dbReference type="PANTHER" id="PTHR24373:SF370">
    <property type="entry name" value="FISH-LIPS, ISOFORM E"/>
    <property type="match status" value="1"/>
</dbReference>
<dbReference type="PROSITE" id="PS51450">
    <property type="entry name" value="LRR"/>
    <property type="match status" value="1"/>
</dbReference>
<sequence length="256" mass="28155">MAEIAKINLKIQEMDRGRSRDVSNNNISTLPRDALQPAAGLRELNLSSNRLESVSAGALGGAALARLWLDRCALRRLPAHALRDLHHLHFLSAEDNYIAELEAGALWGCRALRSLRLARNLLRALPTHALAPLRHLQTLNLAGNLITELSDTALPPLPALHTLWENHPITSPTLSEAKGTVILLLKNGFDELRLRDWFERFYLLGRTKEVGSSTSLRQRVCNKTGRPKLVATWTRIRNVSPPVGGGGGGGGRVLKH</sequence>
<evidence type="ECO:0000256" key="3">
    <source>
        <dbReference type="ARBA" id="ARBA00022737"/>
    </source>
</evidence>
<evidence type="ECO:0000256" key="2">
    <source>
        <dbReference type="ARBA" id="ARBA00022729"/>
    </source>
</evidence>
<dbReference type="SMART" id="SM00369">
    <property type="entry name" value="LRR_TYP"/>
    <property type="match status" value="6"/>
</dbReference>
<dbReference type="InterPro" id="IPR050328">
    <property type="entry name" value="Dev_Immune_Receptor"/>
</dbReference>
<dbReference type="AlphaFoldDB" id="A0A2H1WZC7"/>
<keyword evidence="1" id="KW-0433">Leucine-rich repeat</keyword>
<dbReference type="PANTHER" id="PTHR24373">
    <property type="entry name" value="SLIT RELATED LEUCINE-RICH REPEAT NEURONAL PROTEIN"/>
    <property type="match status" value="1"/>
</dbReference>
<name>A0A2H1WZC7_SPOFR</name>
<keyword evidence="2" id="KW-0732">Signal</keyword>
<accession>A0A2H1WZC7</accession>
<keyword evidence="3" id="KW-0677">Repeat</keyword>
<reference evidence="4" key="1">
    <citation type="submission" date="2016-07" db="EMBL/GenBank/DDBJ databases">
        <authorList>
            <person name="Bretaudeau A."/>
        </authorList>
    </citation>
    <scope>NUCLEOTIDE SEQUENCE</scope>
    <source>
        <strain evidence="4">Rice</strain>
        <tissue evidence="4">Whole body</tissue>
    </source>
</reference>
<dbReference type="SUPFAM" id="SSF52058">
    <property type="entry name" value="L domain-like"/>
    <property type="match status" value="1"/>
</dbReference>
<dbReference type="Gene3D" id="3.80.10.10">
    <property type="entry name" value="Ribonuclease Inhibitor"/>
    <property type="match status" value="1"/>
</dbReference>
<dbReference type="EMBL" id="ODYU01012153">
    <property type="protein sequence ID" value="SOQ58306.1"/>
    <property type="molecule type" value="Genomic_DNA"/>
</dbReference>
<dbReference type="InterPro" id="IPR003591">
    <property type="entry name" value="Leu-rich_rpt_typical-subtyp"/>
</dbReference>
<organism evidence="4">
    <name type="scientific">Spodoptera frugiperda</name>
    <name type="common">Fall armyworm</name>
    <dbReference type="NCBI Taxonomy" id="7108"/>
    <lineage>
        <taxon>Eukaryota</taxon>
        <taxon>Metazoa</taxon>
        <taxon>Ecdysozoa</taxon>
        <taxon>Arthropoda</taxon>
        <taxon>Hexapoda</taxon>
        <taxon>Insecta</taxon>
        <taxon>Pterygota</taxon>
        <taxon>Neoptera</taxon>
        <taxon>Endopterygota</taxon>
        <taxon>Lepidoptera</taxon>
        <taxon>Glossata</taxon>
        <taxon>Ditrysia</taxon>
        <taxon>Noctuoidea</taxon>
        <taxon>Noctuidae</taxon>
        <taxon>Amphipyrinae</taxon>
        <taxon>Spodoptera</taxon>
    </lineage>
</organism>
<evidence type="ECO:0000313" key="4">
    <source>
        <dbReference type="EMBL" id="SOQ58306.1"/>
    </source>
</evidence>
<gene>
    <name evidence="4" type="ORF">SFRICE_032408</name>
</gene>
<proteinExistence type="predicted"/>
<dbReference type="GO" id="GO:0005615">
    <property type="term" value="C:extracellular space"/>
    <property type="evidence" value="ECO:0007669"/>
    <property type="project" value="TreeGrafter"/>
</dbReference>
<dbReference type="Pfam" id="PF13855">
    <property type="entry name" value="LRR_8"/>
    <property type="match status" value="2"/>
</dbReference>
<dbReference type="InterPro" id="IPR001611">
    <property type="entry name" value="Leu-rich_rpt"/>
</dbReference>
<dbReference type="InterPro" id="IPR032675">
    <property type="entry name" value="LRR_dom_sf"/>
</dbReference>